<dbReference type="InterPro" id="IPR011104">
    <property type="entry name" value="Hpr_kin/Pase_C"/>
</dbReference>
<dbReference type="EMBL" id="JAAIWK010000004">
    <property type="protein sequence ID" value="NEY19211.1"/>
    <property type="molecule type" value="Genomic_DNA"/>
</dbReference>
<dbReference type="FunFam" id="3.40.50.300:FF:000174">
    <property type="entry name" value="HPr kinase/phosphorylase"/>
    <property type="match status" value="1"/>
</dbReference>
<evidence type="ECO:0000256" key="1">
    <source>
        <dbReference type="ARBA" id="ARBA00001120"/>
    </source>
</evidence>
<keyword evidence="13 15" id="KW-0119">Carbohydrate metabolism</keyword>
<reference evidence="18 20" key="1">
    <citation type="submission" date="2014-10" db="EMBL/GenBank/DDBJ databases">
        <title>Draft genome of phytase producing Bacillus ginsengihumi strain M2.11.</title>
        <authorList>
            <person name="Toymentseva A."/>
            <person name="Boulygina E.A."/>
            <person name="Kazakov S.V."/>
            <person name="Kayumov I."/>
            <person name="Suleimanova A.D."/>
            <person name="Mardanova A.M."/>
            <person name="Maria S.N."/>
            <person name="Sergey M.Y."/>
            <person name="Sharipova M.R."/>
        </authorList>
    </citation>
    <scope>NUCLEOTIDE SEQUENCE [LARGE SCALE GENOMIC DNA]</scope>
    <source>
        <strain evidence="18 20">M2.11</strain>
    </source>
</reference>
<evidence type="ECO:0000256" key="7">
    <source>
        <dbReference type="ARBA" id="ARBA00022723"/>
    </source>
</evidence>
<dbReference type="Proteomes" id="UP000476934">
    <property type="component" value="Unassembled WGS sequence"/>
</dbReference>
<protein>
    <recommendedName>
        <fullName evidence="15">HPr kinase/phosphorylase</fullName>
        <shortName evidence="15">HPrK/P</shortName>
        <ecNumber evidence="15">2.7.11.-</ecNumber>
        <ecNumber evidence="15">2.7.4.-</ecNumber>
    </recommendedName>
    <alternativeName>
        <fullName evidence="15">HPr(Ser) kinase/phosphorylase</fullName>
    </alternativeName>
</protein>
<feature type="domain" description="HPr(Ser) kinase/phosphorylase N-terminal" evidence="16">
    <location>
        <begin position="4"/>
        <end position="127"/>
    </location>
</feature>
<evidence type="ECO:0000259" key="17">
    <source>
        <dbReference type="Pfam" id="PF07475"/>
    </source>
</evidence>
<dbReference type="CDD" id="cd01918">
    <property type="entry name" value="HprK_C"/>
    <property type="match status" value="1"/>
</dbReference>
<sequence>MAKVRVADIIQKFNLELVSGEEGIHRPITTSDISRPGLEMTGFFDYYPADRIQLLGMAEITFSQRLTSEERKQRMEKLCSDITPGIIISRDLPVPEELIEASEEYSIPVMKTPMKTTRFSSRLTNYLEYKLAPTTAVHGVLVDVYGVGVLITGSSGVGKSETALELVKRGHRLVADDCVEIVQQEEGSLIGHAPDLIEHLLEIRGLGIINVMTLFGAGAVRSHKRITMIASLELWDQHKHYDRLGLDEEKVKIIDTEITKITVPVRPGRNLAIIIEVAAMNYRLKNMGVNTAQQFTSKLANAIEEHSNHDHTQFN</sequence>
<feature type="active site" evidence="15">
    <location>
        <position position="159"/>
    </location>
</feature>
<dbReference type="InterPro" id="IPR028979">
    <property type="entry name" value="Ser_kin/Pase_Hpr-like_N_sf"/>
</dbReference>
<evidence type="ECO:0000256" key="3">
    <source>
        <dbReference type="ARBA" id="ARBA00006883"/>
    </source>
</evidence>
<keyword evidence="11 15" id="KW-0460">Magnesium</keyword>
<evidence type="ECO:0000256" key="11">
    <source>
        <dbReference type="ARBA" id="ARBA00022842"/>
    </source>
</evidence>
<keyword evidence="7 15" id="KW-0479">Metal-binding</keyword>
<evidence type="ECO:0000256" key="8">
    <source>
        <dbReference type="ARBA" id="ARBA00022741"/>
    </source>
</evidence>
<dbReference type="Proteomes" id="UP000030588">
    <property type="component" value="Unassembled WGS sequence"/>
</dbReference>
<comment type="caution">
    <text evidence="18">The sequence shown here is derived from an EMBL/GenBank/DDBJ whole genome shotgun (WGS) entry which is preliminary data.</text>
</comment>
<comment type="catalytic activity">
    <reaction evidence="1 15">
        <text>[HPr protein]-L-serine + ATP = [HPr protein]-O-phospho-L-serine + ADP + H(+)</text>
        <dbReference type="Rhea" id="RHEA:46600"/>
        <dbReference type="Rhea" id="RHEA-COMP:11602"/>
        <dbReference type="Rhea" id="RHEA-COMP:11603"/>
        <dbReference type="ChEBI" id="CHEBI:15378"/>
        <dbReference type="ChEBI" id="CHEBI:29999"/>
        <dbReference type="ChEBI" id="CHEBI:30616"/>
        <dbReference type="ChEBI" id="CHEBI:83421"/>
        <dbReference type="ChEBI" id="CHEBI:456216"/>
    </reaction>
</comment>
<dbReference type="AlphaFoldDB" id="A0A0A6VFV2"/>
<evidence type="ECO:0000256" key="10">
    <source>
        <dbReference type="ARBA" id="ARBA00022840"/>
    </source>
</evidence>
<dbReference type="OrthoDB" id="9778803at2"/>
<dbReference type="HAMAP" id="MF_01249">
    <property type="entry name" value="HPr_kinase"/>
    <property type="match status" value="1"/>
</dbReference>
<comment type="domain">
    <text evidence="15">The Walker A ATP-binding motif also binds Pi and PPi.</text>
</comment>
<feature type="binding site" evidence="15">
    <location>
        <position position="202"/>
    </location>
    <ligand>
        <name>Mg(2+)</name>
        <dbReference type="ChEBI" id="CHEBI:18420"/>
    </ligand>
</feature>
<keyword evidence="12 15" id="KW-0511">Multifunctional enzyme</keyword>
<dbReference type="EC" id="2.7.4.-" evidence="15"/>
<comment type="catalytic activity">
    <reaction evidence="14 15">
        <text>[HPr protein]-O-phospho-L-serine + phosphate + H(+) = [HPr protein]-L-serine + diphosphate</text>
        <dbReference type="Rhea" id="RHEA:46604"/>
        <dbReference type="Rhea" id="RHEA-COMP:11602"/>
        <dbReference type="Rhea" id="RHEA-COMP:11603"/>
        <dbReference type="ChEBI" id="CHEBI:15378"/>
        <dbReference type="ChEBI" id="CHEBI:29999"/>
        <dbReference type="ChEBI" id="CHEBI:33019"/>
        <dbReference type="ChEBI" id="CHEBI:43474"/>
        <dbReference type="ChEBI" id="CHEBI:83421"/>
    </reaction>
</comment>
<comment type="subunit">
    <text evidence="4 15">Homohexamer.</text>
</comment>
<feature type="binding site" evidence="15">
    <location>
        <position position="160"/>
    </location>
    <ligand>
        <name>Mg(2+)</name>
        <dbReference type="ChEBI" id="CHEBI:18420"/>
    </ligand>
</feature>
<feature type="domain" description="HPr kinase/phosphorylase C-terminal" evidence="17">
    <location>
        <begin position="130"/>
        <end position="298"/>
    </location>
</feature>
<comment type="function">
    <text evidence="15">Catalyzes the ATP- as well as the pyrophosphate-dependent phosphorylation of a specific serine residue in HPr, a phosphocarrier protein of the phosphoenolpyruvate-dependent sugar phosphotransferase system (PTS). HprK/P also catalyzes the pyrophosphate-producing, inorganic phosphate-dependent dephosphorylation (phosphorolysis) of seryl-phosphorylated HPr (P-Ser-HPr). The two antagonistic activities of HprK/P are regulated by several intracellular metabolites, which change their concentration in response to the absence or presence of rapidly metabolisable carbon sources (glucose, fructose, etc.) in the growth medium. Also phosphorylates/dephosphorylates the HPr-like catabolite repression protein crh on a specific serine residue. Therefore, by controlling the phosphorylation state of HPr and crh, HPrK/P is a sensor enzyme that plays a major role in the regulation of carbon metabolism and sugar transport: it mediates carbon catabolite repression (CCR), and regulates PTS-catalyzed carbohydrate uptake and inducer exclusion.</text>
</comment>
<dbReference type="EMBL" id="JRUN01000005">
    <property type="protein sequence ID" value="KHD86461.1"/>
    <property type="molecule type" value="Genomic_DNA"/>
</dbReference>
<dbReference type="PANTHER" id="PTHR30305">
    <property type="entry name" value="PROTEIN YJDM-RELATED"/>
    <property type="match status" value="1"/>
</dbReference>
<gene>
    <name evidence="15" type="primary">hprK</name>
    <name evidence="19" type="ORF">G4D61_04415</name>
    <name evidence="18" type="ORF">NG54_02970</name>
</gene>
<evidence type="ECO:0000256" key="2">
    <source>
        <dbReference type="ARBA" id="ARBA00001946"/>
    </source>
</evidence>
<dbReference type="GO" id="GO:0000287">
    <property type="term" value="F:magnesium ion binding"/>
    <property type="evidence" value="ECO:0007669"/>
    <property type="project" value="UniProtKB-UniRule"/>
</dbReference>
<dbReference type="Gene3D" id="3.40.1390.20">
    <property type="entry name" value="HprK N-terminal domain-like"/>
    <property type="match status" value="1"/>
</dbReference>
<keyword evidence="9 15" id="KW-0418">Kinase</keyword>
<feature type="active site" description="Proton acceptor; for phosphorylation activity. Proton donor; for dephosphorylation activity" evidence="15">
    <location>
        <position position="177"/>
    </location>
</feature>
<dbReference type="Pfam" id="PF07475">
    <property type="entry name" value="Hpr_kinase_C"/>
    <property type="match status" value="1"/>
</dbReference>
<dbReference type="Gene3D" id="3.40.50.300">
    <property type="entry name" value="P-loop containing nucleotide triphosphate hydrolases"/>
    <property type="match status" value="1"/>
</dbReference>
<feature type="active site" evidence="15">
    <location>
        <position position="138"/>
    </location>
</feature>
<comment type="similarity">
    <text evidence="3 15">Belongs to the HPrK/P family.</text>
</comment>
<dbReference type="SUPFAM" id="SSF53795">
    <property type="entry name" value="PEP carboxykinase-like"/>
    <property type="match status" value="1"/>
</dbReference>
<dbReference type="FunFam" id="3.40.1390.20:FF:000002">
    <property type="entry name" value="HPr kinase/phosphorylase"/>
    <property type="match status" value="1"/>
</dbReference>
<keyword evidence="6 15" id="KW-0808">Transferase</keyword>
<evidence type="ECO:0000259" key="16">
    <source>
        <dbReference type="Pfam" id="PF02603"/>
    </source>
</evidence>
<dbReference type="GO" id="GO:0004712">
    <property type="term" value="F:protein serine/threonine/tyrosine kinase activity"/>
    <property type="evidence" value="ECO:0007669"/>
    <property type="project" value="UniProtKB-UniRule"/>
</dbReference>
<dbReference type="InterPro" id="IPR011126">
    <property type="entry name" value="Hpr_kin/Pase_Hpr_N"/>
</dbReference>
<accession>A0A0A6VFV2</accession>
<dbReference type="GO" id="GO:0006109">
    <property type="term" value="P:regulation of carbohydrate metabolic process"/>
    <property type="evidence" value="ECO:0007669"/>
    <property type="project" value="UniProtKB-UniRule"/>
</dbReference>
<feature type="active site" evidence="15">
    <location>
        <position position="243"/>
    </location>
</feature>
<evidence type="ECO:0000313" key="21">
    <source>
        <dbReference type="Proteomes" id="UP000476934"/>
    </source>
</evidence>
<evidence type="ECO:0000313" key="19">
    <source>
        <dbReference type="EMBL" id="NEY19211.1"/>
    </source>
</evidence>
<keyword evidence="5 15" id="KW-0723">Serine/threonine-protein kinase</keyword>
<comment type="cofactor">
    <cofactor evidence="2 15">
        <name>Mg(2+)</name>
        <dbReference type="ChEBI" id="CHEBI:18420"/>
    </cofactor>
</comment>
<dbReference type="InterPro" id="IPR003755">
    <property type="entry name" value="HPr(Ser)_kin/Pase"/>
</dbReference>
<feature type="region of interest" description="Important for the catalytic mechanism of both phosphorylation and dephosphorylation" evidence="15">
    <location>
        <begin position="201"/>
        <end position="210"/>
    </location>
</feature>
<evidence type="ECO:0000256" key="6">
    <source>
        <dbReference type="ARBA" id="ARBA00022679"/>
    </source>
</evidence>
<dbReference type="NCBIfam" id="TIGR00679">
    <property type="entry name" value="hpr-ser"/>
    <property type="match status" value="1"/>
</dbReference>
<name>A0A0A6VFV2_9BACI</name>
<evidence type="ECO:0000256" key="15">
    <source>
        <dbReference type="HAMAP-Rule" id="MF_01249"/>
    </source>
</evidence>
<dbReference type="InterPro" id="IPR027417">
    <property type="entry name" value="P-loop_NTPase"/>
</dbReference>
<dbReference type="GO" id="GO:0004674">
    <property type="term" value="F:protein serine/threonine kinase activity"/>
    <property type="evidence" value="ECO:0007669"/>
    <property type="project" value="UniProtKB-KW"/>
</dbReference>
<proteinExistence type="inferred from homology"/>
<dbReference type="EC" id="2.7.11.-" evidence="15"/>
<feature type="region of interest" description="Important for the catalytic mechanism of dephosphorylation" evidence="15">
    <location>
        <begin position="264"/>
        <end position="269"/>
    </location>
</feature>
<evidence type="ECO:0000256" key="9">
    <source>
        <dbReference type="ARBA" id="ARBA00022777"/>
    </source>
</evidence>
<keyword evidence="21" id="KW-1185">Reference proteome</keyword>
<dbReference type="PANTHER" id="PTHR30305:SF1">
    <property type="entry name" value="HPR KINASE_PHOSPHORYLASE"/>
    <property type="match status" value="1"/>
</dbReference>
<evidence type="ECO:0000256" key="5">
    <source>
        <dbReference type="ARBA" id="ARBA00022527"/>
    </source>
</evidence>
<evidence type="ECO:0000256" key="14">
    <source>
        <dbReference type="ARBA" id="ARBA00047657"/>
    </source>
</evidence>
<dbReference type="GO" id="GO:0000155">
    <property type="term" value="F:phosphorelay sensor kinase activity"/>
    <property type="evidence" value="ECO:0007669"/>
    <property type="project" value="InterPro"/>
</dbReference>
<organism evidence="18 20">
    <name type="scientific">Heyndrickxia ginsengihumi</name>
    <dbReference type="NCBI Taxonomy" id="363870"/>
    <lineage>
        <taxon>Bacteria</taxon>
        <taxon>Bacillati</taxon>
        <taxon>Bacillota</taxon>
        <taxon>Bacilli</taxon>
        <taxon>Bacillales</taxon>
        <taxon>Bacillaceae</taxon>
        <taxon>Heyndrickxia</taxon>
    </lineage>
</organism>
<dbReference type="GO" id="GO:0005524">
    <property type="term" value="F:ATP binding"/>
    <property type="evidence" value="ECO:0007669"/>
    <property type="project" value="UniProtKB-UniRule"/>
</dbReference>
<dbReference type="RefSeq" id="WP_025727138.1">
    <property type="nucleotide sequence ID" value="NZ_JAAIWK010000004.1"/>
</dbReference>
<evidence type="ECO:0000256" key="13">
    <source>
        <dbReference type="ARBA" id="ARBA00023277"/>
    </source>
</evidence>
<keyword evidence="10 15" id="KW-0067">ATP-binding</keyword>
<reference evidence="19 21" key="3">
    <citation type="submission" date="2020-03" db="EMBL/GenBank/DDBJ databases">
        <title>Bacillus aquiflavi sp. nov., isolated from yellow water of strong flavor Chinese baijiu in Yibin region of China.</title>
        <authorList>
            <person name="Xie J."/>
        </authorList>
    </citation>
    <scope>NUCLEOTIDE SEQUENCE [LARGE SCALE GENOMIC DNA]</scope>
    <source>
        <strain evidence="19 21">Gsoil 114</strain>
    </source>
</reference>
<evidence type="ECO:0000256" key="12">
    <source>
        <dbReference type="ARBA" id="ARBA00023268"/>
    </source>
</evidence>
<reference evidence="19 21" key="2">
    <citation type="submission" date="2020-02" db="EMBL/GenBank/DDBJ databases">
        <authorList>
            <person name="Feng H."/>
        </authorList>
    </citation>
    <scope>NUCLEOTIDE SEQUENCE [LARGE SCALE GENOMIC DNA]</scope>
    <source>
        <strain evidence="19 21">Gsoil 114</strain>
    </source>
</reference>
<dbReference type="STRING" id="363870.NG54_02970"/>
<comment type="miscellaneous">
    <text evidence="15">Both phosphorylation and phosphorolysis are carried out by the same active site and suggest a common mechanism for both reactions.</text>
</comment>
<evidence type="ECO:0000256" key="4">
    <source>
        <dbReference type="ARBA" id="ARBA00011643"/>
    </source>
</evidence>
<dbReference type="SUPFAM" id="SSF75138">
    <property type="entry name" value="HprK N-terminal domain-like"/>
    <property type="match status" value="1"/>
</dbReference>
<feature type="binding site" evidence="15">
    <location>
        <begin position="153"/>
        <end position="160"/>
    </location>
    <ligand>
        <name>ATP</name>
        <dbReference type="ChEBI" id="CHEBI:30616"/>
    </ligand>
</feature>
<dbReference type="Pfam" id="PF02603">
    <property type="entry name" value="Hpr_kinase_N"/>
    <property type="match status" value="1"/>
</dbReference>
<keyword evidence="8 15" id="KW-0547">Nucleotide-binding</keyword>
<evidence type="ECO:0000313" key="20">
    <source>
        <dbReference type="Proteomes" id="UP000030588"/>
    </source>
</evidence>
<evidence type="ECO:0000313" key="18">
    <source>
        <dbReference type="EMBL" id="KHD86461.1"/>
    </source>
</evidence>